<evidence type="ECO:0000256" key="4">
    <source>
        <dbReference type="ARBA" id="ARBA00023136"/>
    </source>
</evidence>
<proteinExistence type="inferred from homology"/>
<name>A0ABR4PUA8_9HELO</name>
<evidence type="ECO:0000313" key="10">
    <source>
        <dbReference type="Proteomes" id="UP001629113"/>
    </source>
</evidence>
<feature type="transmembrane region" description="Helical" evidence="7">
    <location>
        <begin position="145"/>
        <end position="169"/>
    </location>
</feature>
<evidence type="ECO:0000259" key="8">
    <source>
        <dbReference type="Pfam" id="PF20684"/>
    </source>
</evidence>
<evidence type="ECO:0000256" key="7">
    <source>
        <dbReference type="SAM" id="Phobius"/>
    </source>
</evidence>
<feature type="transmembrane region" description="Helical" evidence="7">
    <location>
        <begin position="27"/>
        <end position="48"/>
    </location>
</feature>
<keyword evidence="3 7" id="KW-1133">Transmembrane helix</keyword>
<dbReference type="Proteomes" id="UP001629113">
    <property type="component" value="Unassembled WGS sequence"/>
</dbReference>
<feature type="transmembrane region" description="Helical" evidence="7">
    <location>
        <begin position="189"/>
        <end position="212"/>
    </location>
</feature>
<evidence type="ECO:0000256" key="3">
    <source>
        <dbReference type="ARBA" id="ARBA00022989"/>
    </source>
</evidence>
<comment type="subcellular location">
    <subcellularLocation>
        <location evidence="1">Membrane</location>
        <topology evidence="1">Multi-pass membrane protein</topology>
    </subcellularLocation>
</comment>
<feature type="compositionally biased region" description="Basic and acidic residues" evidence="6">
    <location>
        <begin position="376"/>
        <end position="399"/>
    </location>
</feature>
<gene>
    <name evidence="9" type="ORF">PVAG01_00358</name>
</gene>
<feature type="transmembrane region" description="Helical" evidence="7">
    <location>
        <begin position="224"/>
        <end position="246"/>
    </location>
</feature>
<evidence type="ECO:0000256" key="5">
    <source>
        <dbReference type="ARBA" id="ARBA00038359"/>
    </source>
</evidence>
<evidence type="ECO:0000256" key="6">
    <source>
        <dbReference type="SAM" id="MobiDB-lite"/>
    </source>
</evidence>
<feature type="transmembrane region" description="Helical" evidence="7">
    <location>
        <begin position="60"/>
        <end position="80"/>
    </location>
</feature>
<dbReference type="EMBL" id="JBFCZG010000001">
    <property type="protein sequence ID" value="KAL3426849.1"/>
    <property type="molecule type" value="Genomic_DNA"/>
</dbReference>
<sequence length="399" mass="44634">MLDLIRRFISEPPEARTFRDDKPTLLVSWWCTAYAITIILVRVCGRYVRTEKLFRDDGIMLLAMIPLLIRMAFVHVILLYGTNNTITTGLTDEDIQHRELGSQLVLAARIMYAAYLWAIKYSVSMFLQTLTGHVWQRSHHAVLRYVHIVLAVTFLATVVSDLAACQPFTHYWQVVPDPGPKCRQGFAHFLTLTISNIITSLVLVLFPIPMILKSRLSTNGKISIILRLALPLIGIFFTIGQITTVLHHAGDQQVRSLLASIDIFIATATSNAVVLGSLLQDKGYKKTKYKYHDASAGAELQKIKTGAATAAGTDKARHAAAARNRWGSDEDLIRSTSDRSSEHAAPIGLDTLAPLQKARLQEIHVNQTWEVQVEVEEPHRGASRKKDLVVQEVREVQDP</sequence>
<feature type="transmembrane region" description="Helical" evidence="7">
    <location>
        <begin position="258"/>
        <end position="279"/>
    </location>
</feature>
<comment type="caution">
    <text evidence="9">The sequence shown here is derived from an EMBL/GenBank/DDBJ whole genome shotgun (WGS) entry which is preliminary data.</text>
</comment>
<evidence type="ECO:0000256" key="2">
    <source>
        <dbReference type="ARBA" id="ARBA00022692"/>
    </source>
</evidence>
<organism evidence="9 10">
    <name type="scientific">Phlyctema vagabunda</name>
    <dbReference type="NCBI Taxonomy" id="108571"/>
    <lineage>
        <taxon>Eukaryota</taxon>
        <taxon>Fungi</taxon>
        <taxon>Dikarya</taxon>
        <taxon>Ascomycota</taxon>
        <taxon>Pezizomycotina</taxon>
        <taxon>Leotiomycetes</taxon>
        <taxon>Helotiales</taxon>
        <taxon>Dermateaceae</taxon>
        <taxon>Phlyctema</taxon>
    </lineage>
</organism>
<keyword evidence="10" id="KW-1185">Reference proteome</keyword>
<dbReference type="InterPro" id="IPR049326">
    <property type="entry name" value="Rhodopsin_dom_fungi"/>
</dbReference>
<comment type="similarity">
    <text evidence="5">Belongs to the SAT4 family.</text>
</comment>
<feature type="region of interest" description="Disordered" evidence="6">
    <location>
        <begin position="375"/>
        <end position="399"/>
    </location>
</feature>
<dbReference type="PANTHER" id="PTHR33048">
    <property type="entry name" value="PTH11-LIKE INTEGRAL MEMBRANE PROTEIN (AFU_ORTHOLOGUE AFUA_5G11245)"/>
    <property type="match status" value="1"/>
</dbReference>
<dbReference type="Pfam" id="PF20684">
    <property type="entry name" value="Fung_rhodopsin"/>
    <property type="match status" value="1"/>
</dbReference>
<evidence type="ECO:0000313" key="9">
    <source>
        <dbReference type="EMBL" id="KAL3426849.1"/>
    </source>
</evidence>
<feature type="domain" description="Rhodopsin" evidence="8">
    <location>
        <begin position="41"/>
        <end position="254"/>
    </location>
</feature>
<feature type="transmembrane region" description="Helical" evidence="7">
    <location>
        <begin position="100"/>
        <end position="118"/>
    </location>
</feature>
<reference evidence="9 10" key="1">
    <citation type="submission" date="2024-06" db="EMBL/GenBank/DDBJ databases">
        <title>Complete genome of Phlyctema vagabunda strain 19-DSS-EL-015.</title>
        <authorList>
            <person name="Fiorenzani C."/>
        </authorList>
    </citation>
    <scope>NUCLEOTIDE SEQUENCE [LARGE SCALE GENOMIC DNA]</scope>
    <source>
        <strain evidence="9 10">19-DSS-EL-015</strain>
    </source>
</reference>
<protein>
    <submittedName>
        <fullName evidence="9">Integral membrane protein</fullName>
    </submittedName>
</protein>
<keyword evidence="2 7" id="KW-0812">Transmembrane</keyword>
<dbReference type="PANTHER" id="PTHR33048:SF19">
    <property type="entry name" value="MEMBRANE PROTEIN PTH11-LIKE, PUTATIVE (AFU_ORTHOLOGUE AFUA_1G14080)-RELATED"/>
    <property type="match status" value="1"/>
</dbReference>
<keyword evidence="4 7" id="KW-0472">Membrane</keyword>
<evidence type="ECO:0000256" key="1">
    <source>
        <dbReference type="ARBA" id="ARBA00004141"/>
    </source>
</evidence>
<accession>A0ABR4PUA8</accession>
<dbReference type="InterPro" id="IPR052337">
    <property type="entry name" value="SAT4-like"/>
</dbReference>